<dbReference type="Proteomes" id="UP000516260">
    <property type="component" value="Chromosome 9"/>
</dbReference>
<dbReference type="EMBL" id="SWLE01000022">
    <property type="protein sequence ID" value="TNM84689.1"/>
    <property type="molecule type" value="Genomic_DNA"/>
</dbReference>
<comment type="caution">
    <text evidence="1">The sequence shown here is derived from an EMBL/GenBank/DDBJ whole genome shotgun (WGS) entry which is preliminary data.</text>
</comment>
<dbReference type="Gene3D" id="1.10.418.10">
    <property type="entry name" value="Calponin-like domain"/>
    <property type="match status" value="1"/>
</dbReference>
<protein>
    <submittedName>
        <fullName evidence="1">Uncharacterized protein</fullName>
    </submittedName>
</protein>
<reference evidence="1 2" key="1">
    <citation type="submission" date="2019-04" db="EMBL/GenBank/DDBJ databases">
        <title>The sequence and de novo assembly of Takifugu bimaculatus genome using PacBio and Hi-C technologies.</title>
        <authorList>
            <person name="Xu P."/>
            <person name="Liu B."/>
            <person name="Zhou Z."/>
        </authorList>
    </citation>
    <scope>NUCLEOTIDE SEQUENCE [LARGE SCALE GENOMIC DNA]</scope>
    <source>
        <strain evidence="1">TB-2018</strain>
        <tissue evidence="1">Muscle</tissue>
    </source>
</reference>
<dbReference type="SUPFAM" id="SSF47576">
    <property type="entry name" value="Calponin-homology domain, CH-domain"/>
    <property type="match status" value="1"/>
</dbReference>
<gene>
    <name evidence="1" type="ORF">fugu_008867</name>
</gene>
<sequence length="176" mass="19597">MMTVNIDVTNFSSSWSDGLAFCASCTHIYQPTFRIRSSSVKISFPGSREHRHQAIPGHGGADEDRPARLAERHVVRLRYTSTLRPDKELQVNSSIEAMLSESSLVSELQEFQQNSLYFPSSLARLSANLCPAVASRPQTRVGCRPDEPPSIPPTELIRYCSKFLCGAFVNFTMRGS</sequence>
<keyword evidence="2" id="KW-1185">Reference proteome</keyword>
<accession>A0A4Z2AYR7</accession>
<evidence type="ECO:0000313" key="1">
    <source>
        <dbReference type="EMBL" id="TNM84689.1"/>
    </source>
</evidence>
<evidence type="ECO:0000313" key="2">
    <source>
        <dbReference type="Proteomes" id="UP000516260"/>
    </source>
</evidence>
<name>A0A4Z2AYR7_9TELE</name>
<dbReference type="InterPro" id="IPR036872">
    <property type="entry name" value="CH_dom_sf"/>
</dbReference>
<organism evidence="1 2">
    <name type="scientific">Takifugu bimaculatus</name>
    <dbReference type="NCBI Taxonomy" id="433685"/>
    <lineage>
        <taxon>Eukaryota</taxon>
        <taxon>Metazoa</taxon>
        <taxon>Chordata</taxon>
        <taxon>Craniata</taxon>
        <taxon>Vertebrata</taxon>
        <taxon>Euteleostomi</taxon>
        <taxon>Actinopterygii</taxon>
        <taxon>Neopterygii</taxon>
        <taxon>Teleostei</taxon>
        <taxon>Neoteleostei</taxon>
        <taxon>Acanthomorphata</taxon>
        <taxon>Eupercaria</taxon>
        <taxon>Tetraodontiformes</taxon>
        <taxon>Tetradontoidea</taxon>
        <taxon>Tetraodontidae</taxon>
        <taxon>Takifugu</taxon>
    </lineage>
</organism>
<proteinExistence type="predicted"/>
<dbReference type="AlphaFoldDB" id="A0A4Z2AYR7"/>